<dbReference type="InterPro" id="IPR013320">
    <property type="entry name" value="ConA-like_dom_sf"/>
</dbReference>
<feature type="signal peptide" evidence="1">
    <location>
        <begin position="1"/>
        <end position="26"/>
    </location>
</feature>
<dbReference type="SUPFAM" id="SSF49899">
    <property type="entry name" value="Concanavalin A-like lectins/glucanases"/>
    <property type="match status" value="1"/>
</dbReference>
<name>A0ABR0K945_9EURO</name>
<evidence type="ECO:0000313" key="2">
    <source>
        <dbReference type="EMBL" id="KAK5089668.1"/>
    </source>
</evidence>
<dbReference type="Proteomes" id="UP001345013">
    <property type="component" value="Unassembled WGS sequence"/>
</dbReference>
<organism evidence="2 3">
    <name type="scientific">Lithohypha guttulata</name>
    <dbReference type="NCBI Taxonomy" id="1690604"/>
    <lineage>
        <taxon>Eukaryota</taxon>
        <taxon>Fungi</taxon>
        <taxon>Dikarya</taxon>
        <taxon>Ascomycota</taxon>
        <taxon>Pezizomycotina</taxon>
        <taxon>Eurotiomycetes</taxon>
        <taxon>Chaetothyriomycetidae</taxon>
        <taxon>Chaetothyriales</taxon>
        <taxon>Trichomeriaceae</taxon>
        <taxon>Lithohypha</taxon>
    </lineage>
</organism>
<feature type="chain" id="PRO_5045043236" description="GH16 domain-containing protein" evidence="1">
    <location>
        <begin position="27"/>
        <end position="401"/>
    </location>
</feature>
<dbReference type="CDD" id="cd00413">
    <property type="entry name" value="Glyco_hydrolase_16"/>
    <property type="match status" value="1"/>
</dbReference>
<evidence type="ECO:0000256" key="1">
    <source>
        <dbReference type="SAM" id="SignalP"/>
    </source>
</evidence>
<sequence>MTFFTTYPYALRALLLGSLAIGSVDASRKRESQTCGAYMVSGPDPGYFQHYHFSDFGSIPSVQDNDFTAAPPLVTSAENREGQPSTSSFFNQTTWQEYWSIHDDVHKPDSLLPSIYSDQNVFIARNSTRDAETDTYLTLRASRPGAFVSTAEIELNVDQVLYASLRARLRVLPNGLSNLSAPTAGPAEYVADPDTGSDRSHPVDSGAVLGLFFYHNDTQESDIEILTRDPINQIHYTNQPDYDDSAHEEIAGASTEVTMPHDYVMTEWLDHRIDWFDGVSRWYINGDLVLDKTINTPSTPSTVFMNLWSNGGSWSGNMSVGAQVYVGVQYVELAYNTSQSVGSNDQGKESCYIDNDGFNKSTTAPDGTFTSVASSSRLCGVDNLYRVTALVALVGIGLSVT</sequence>
<dbReference type="EMBL" id="JAVRRG010000073">
    <property type="protein sequence ID" value="KAK5089668.1"/>
    <property type="molecule type" value="Genomic_DNA"/>
</dbReference>
<proteinExistence type="predicted"/>
<evidence type="ECO:0008006" key="4">
    <source>
        <dbReference type="Google" id="ProtNLM"/>
    </source>
</evidence>
<keyword evidence="3" id="KW-1185">Reference proteome</keyword>
<comment type="caution">
    <text evidence="2">The sequence shown here is derived from an EMBL/GenBank/DDBJ whole genome shotgun (WGS) entry which is preliminary data.</text>
</comment>
<dbReference type="Gene3D" id="2.60.120.200">
    <property type="match status" value="1"/>
</dbReference>
<keyword evidence="1" id="KW-0732">Signal</keyword>
<accession>A0ABR0K945</accession>
<evidence type="ECO:0000313" key="3">
    <source>
        <dbReference type="Proteomes" id="UP001345013"/>
    </source>
</evidence>
<dbReference type="PANTHER" id="PTHR38121">
    <property type="entry name" value="GH16 DOMAIN-CONTAINING PROTEIN"/>
    <property type="match status" value="1"/>
</dbReference>
<dbReference type="PANTHER" id="PTHR38121:SF4">
    <property type="entry name" value="GH16 DOMAIN-CONTAINING PROTEIN-RELATED"/>
    <property type="match status" value="1"/>
</dbReference>
<protein>
    <recommendedName>
        <fullName evidence="4">GH16 domain-containing protein</fullName>
    </recommendedName>
</protein>
<gene>
    <name evidence="2" type="ORF">LTR24_006036</name>
</gene>
<reference evidence="2 3" key="1">
    <citation type="submission" date="2023-08" db="EMBL/GenBank/DDBJ databases">
        <title>Black Yeasts Isolated from many extreme environments.</title>
        <authorList>
            <person name="Coleine C."/>
            <person name="Stajich J.E."/>
            <person name="Selbmann L."/>
        </authorList>
    </citation>
    <scope>NUCLEOTIDE SEQUENCE [LARGE SCALE GENOMIC DNA]</scope>
    <source>
        <strain evidence="2 3">CCFEE 5885</strain>
    </source>
</reference>